<evidence type="ECO:0000313" key="2">
    <source>
        <dbReference type="EMBL" id="GFO23190.1"/>
    </source>
</evidence>
<name>A0AAV4BVP7_9GAST</name>
<dbReference type="AlphaFoldDB" id="A0AAV4BVP7"/>
<comment type="caution">
    <text evidence="2">The sequence shown here is derived from an EMBL/GenBank/DDBJ whole genome shotgun (WGS) entry which is preliminary data.</text>
</comment>
<dbReference type="EMBL" id="BLXT01005502">
    <property type="protein sequence ID" value="GFO23190.1"/>
    <property type="molecule type" value="Genomic_DNA"/>
</dbReference>
<accession>A0AAV4BVP7</accession>
<evidence type="ECO:0000256" key="1">
    <source>
        <dbReference type="SAM" id="MobiDB-lite"/>
    </source>
</evidence>
<feature type="region of interest" description="Disordered" evidence="1">
    <location>
        <begin position="66"/>
        <end position="97"/>
    </location>
</feature>
<feature type="compositionally biased region" description="Polar residues" evidence="1">
    <location>
        <begin position="88"/>
        <end position="97"/>
    </location>
</feature>
<feature type="compositionally biased region" description="Polar residues" evidence="1">
    <location>
        <begin position="67"/>
        <end position="81"/>
    </location>
</feature>
<dbReference type="Proteomes" id="UP000735302">
    <property type="component" value="Unassembled WGS sequence"/>
</dbReference>
<protein>
    <submittedName>
        <fullName evidence="2">Uncharacterized protein</fullName>
    </submittedName>
</protein>
<proteinExistence type="predicted"/>
<organism evidence="2 3">
    <name type="scientific">Plakobranchus ocellatus</name>
    <dbReference type="NCBI Taxonomy" id="259542"/>
    <lineage>
        <taxon>Eukaryota</taxon>
        <taxon>Metazoa</taxon>
        <taxon>Spiralia</taxon>
        <taxon>Lophotrochozoa</taxon>
        <taxon>Mollusca</taxon>
        <taxon>Gastropoda</taxon>
        <taxon>Heterobranchia</taxon>
        <taxon>Euthyneura</taxon>
        <taxon>Panpulmonata</taxon>
        <taxon>Sacoglossa</taxon>
        <taxon>Placobranchoidea</taxon>
        <taxon>Plakobranchidae</taxon>
        <taxon>Plakobranchus</taxon>
    </lineage>
</organism>
<sequence>MSSGHETSPSSAKLHGLVQRLMQKNPNRGNFTRSERRQKEKVLQHYLKAATYLNPRVSACQHICRSPPSTLYPTDPSTLTSDCRYGLETSNDGNNAL</sequence>
<keyword evidence="3" id="KW-1185">Reference proteome</keyword>
<evidence type="ECO:0000313" key="3">
    <source>
        <dbReference type="Proteomes" id="UP000735302"/>
    </source>
</evidence>
<gene>
    <name evidence="2" type="ORF">PoB_004969500</name>
</gene>
<reference evidence="2 3" key="1">
    <citation type="journal article" date="2021" name="Elife">
        <title>Chloroplast acquisition without the gene transfer in kleptoplastic sea slugs, Plakobranchus ocellatus.</title>
        <authorList>
            <person name="Maeda T."/>
            <person name="Takahashi S."/>
            <person name="Yoshida T."/>
            <person name="Shimamura S."/>
            <person name="Takaki Y."/>
            <person name="Nagai Y."/>
            <person name="Toyoda A."/>
            <person name="Suzuki Y."/>
            <person name="Arimoto A."/>
            <person name="Ishii H."/>
            <person name="Satoh N."/>
            <person name="Nishiyama T."/>
            <person name="Hasebe M."/>
            <person name="Maruyama T."/>
            <person name="Minagawa J."/>
            <person name="Obokata J."/>
            <person name="Shigenobu S."/>
        </authorList>
    </citation>
    <scope>NUCLEOTIDE SEQUENCE [LARGE SCALE GENOMIC DNA]</scope>
</reference>